<organism evidence="1 2">
    <name type="scientific">Pelagomonas calceolata</name>
    <dbReference type="NCBI Taxonomy" id="35677"/>
    <lineage>
        <taxon>Eukaryota</taxon>
        <taxon>Sar</taxon>
        <taxon>Stramenopiles</taxon>
        <taxon>Ochrophyta</taxon>
        <taxon>Pelagophyceae</taxon>
        <taxon>Pelagomonadales</taxon>
        <taxon>Pelagomonadaceae</taxon>
        <taxon>Pelagomonas</taxon>
    </lineage>
</organism>
<evidence type="ECO:0000313" key="1">
    <source>
        <dbReference type="EMBL" id="CAH0378903.1"/>
    </source>
</evidence>
<gene>
    <name evidence="1" type="ORF">PECAL_6P05030</name>
</gene>
<proteinExistence type="predicted"/>
<evidence type="ECO:0000313" key="2">
    <source>
        <dbReference type="Proteomes" id="UP000789595"/>
    </source>
</evidence>
<dbReference type="OrthoDB" id="235457at2759"/>
<accession>A0A8J2X3E4</accession>
<name>A0A8J2X3E4_9STRA</name>
<protein>
    <submittedName>
        <fullName evidence="1">Uncharacterized protein</fullName>
    </submittedName>
</protein>
<dbReference type="EMBL" id="CAKKNE010000006">
    <property type="protein sequence ID" value="CAH0378903.1"/>
    <property type="molecule type" value="Genomic_DNA"/>
</dbReference>
<dbReference type="Proteomes" id="UP000789595">
    <property type="component" value="Unassembled WGS sequence"/>
</dbReference>
<keyword evidence="2" id="KW-1185">Reference proteome</keyword>
<dbReference type="AlphaFoldDB" id="A0A8J2X3E4"/>
<reference evidence="1" key="1">
    <citation type="submission" date="2021-11" db="EMBL/GenBank/DDBJ databases">
        <authorList>
            <consortium name="Genoscope - CEA"/>
            <person name="William W."/>
        </authorList>
    </citation>
    <scope>NUCLEOTIDE SEQUENCE</scope>
</reference>
<comment type="caution">
    <text evidence="1">The sequence shown here is derived from an EMBL/GenBank/DDBJ whole genome shotgun (WGS) entry which is preliminary data.</text>
</comment>
<sequence length="282" mass="30626">MRLLTAYIVATALTTTTAKKKKRRRKVDARTEQQRLCDACMGLAEHARTVVNVAIKDVSGAVVDWPAVLDEGCPAPECSTLLKGVATAVAEELHMLVEDGDAIDARVLPDLLCAPASVTGACRDYDPPDATPRTKLVVALHNERTVDAKTQGRIEVHLVAPGDMDKDCAPSENVQNETKRLALQNVRTLQADEEQLFVLSIHALSPTLPTLRAKPLGAPCGAGADLNVDLLEDRWAVYYVRDPPPSKVKLPGGIFRPLVLGRIEDRDARDMLPNGHPFHGEL</sequence>